<dbReference type="GO" id="GO:0016799">
    <property type="term" value="F:hydrolase activity, hydrolyzing N-glycosyl compounds"/>
    <property type="evidence" value="ECO:0007669"/>
    <property type="project" value="InterPro"/>
</dbReference>
<evidence type="ECO:0000259" key="2">
    <source>
        <dbReference type="Pfam" id="PF01156"/>
    </source>
</evidence>
<feature type="domain" description="Inosine/uridine-preferring nucleoside hydrolase" evidence="2">
    <location>
        <begin position="4"/>
        <end position="295"/>
    </location>
</feature>
<dbReference type="EMBL" id="GADI01004290">
    <property type="protein sequence ID" value="JAA69518.1"/>
    <property type="molecule type" value="mRNA"/>
</dbReference>
<dbReference type="SUPFAM" id="SSF53590">
    <property type="entry name" value="Nucleoside hydrolase"/>
    <property type="match status" value="1"/>
</dbReference>
<dbReference type="Pfam" id="PF01156">
    <property type="entry name" value="IU_nuc_hydro"/>
    <property type="match status" value="1"/>
</dbReference>
<sequence>MSYVLDVDTGVDDAMALMAMLSYNKCIEAITVVAGNTDMENAYNNTMRVLQEINRTEIPVYKGADRPILGLWEPEAVYFGSDNFGNVAKNYSIGINSAKDSTFAPLKMMQLIKESCGQITLIMLGPLTNLAIALLVDPHITRDVSEIFILGGNIEGRGNIRPGSEFNFLVDPEAAEVVLQRAECNVTIVPWEAVLKSTLPWGVYNATIAGGGKKAKFLKALTNHTVATFLGGGQSPGFSLGDFLAVLAAVDPNSVASKQKNRVAVELTGTHTKGMLVHGWAPYMITHVNRTVDIVDYFNVTNIEAAFNKTFSEDN</sequence>
<evidence type="ECO:0000313" key="3">
    <source>
        <dbReference type="EMBL" id="JAA69518.1"/>
    </source>
</evidence>
<proteinExistence type="evidence at transcript level"/>
<dbReference type="InterPro" id="IPR052775">
    <property type="entry name" value="IUN_hydrolase"/>
</dbReference>
<dbReference type="PANTHER" id="PTHR46190:SF1">
    <property type="entry name" value="SI:CH211-201H21.5"/>
    <property type="match status" value="1"/>
</dbReference>
<dbReference type="Gene3D" id="3.90.245.10">
    <property type="entry name" value="Ribonucleoside hydrolase-like"/>
    <property type="match status" value="1"/>
</dbReference>
<dbReference type="InterPro" id="IPR036452">
    <property type="entry name" value="Ribo_hydro-like"/>
</dbReference>
<organism evidence="3">
    <name type="scientific">Ixodes ricinus</name>
    <name type="common">Common tick</name>
    <name type="synonym">Acarus ricinus</name>
    <dbReference type="NCBI Taxonomy" id="34613"/>
    <lineage>
        <taxon>Eukaryota</taxon>
        <taxon>Metazoa</taxon>
        <taxon>Ecdysozoa</taxon>
        <taxon>Arthropoda</taxon>
        <taxon>Chelicerata</taxon>
        <taxon>Arachnida</taxon>
        <taxon>Acari</taxon>
        <taxon>Parasitiformes</taxon>
        <taxon>Ixodida</taxon>
        <taxon>Ixodoidea</taxon>
        <taxon>Ixodidae</taxon>
        <taxon>Ixodinae</taxon>
        <taxon>Ixodes</taxon>
    </lineage>
</organism>
<dbReference type="PANTHER" id="PTHR46190">
    <property type="entry name" value="SI:CH211-201H21.5-RELATED"/>
    <property type="match status" value="1"/>
</dbReference>
<name>A0A0K8RF66_IXORI</name>
<comment type="similarity">
    <text evidence="1">Belongs to the IUNH family.</text>
</comment>
<dbReference type="AlphaFoldDB" id="A0A0K8RF66"/>
<evidence type="ECO:0000256" key="1">
    <source>
        <dbReference type="ARBA" id="ARBA00009176"/>
    </source>
</evidence>
<reference evidence="3" key="1">
    <citation type="submission" date="2012-12" db="EMBL/GenBank/DDBJ databases">
        <title>Identification and characterization of a phenylalanine ammonia-lyase gene family in Isatis indigotica Fort.</title>
        <authorList>
            <person name="Liu Q."/>
            <person name="Chen J."/>
            <person name="Zhou X."/>
            <person name="Di P."/>
            <person name="Xiao Y."/>
            <person name="Xuan H."/>
            <person name="Zhang L."/>
            <person name="Chen W."/>
        </authorList>
    </citation>
    <scope>NUCLEOTIDE SEQUENCE</scope>
    <source>
        <tissue evidence="3">Salivary gland</tissue>
    </source>
</reference>
<dbReference type="InterPro" id="IPR001910">
    <property type="entry name" value="Inosine/uridine_hydrolase_dom"/>
</dbReference>
<protein>
    <submittedName>
        <fullName evidence="3">Putative inosine-uridine preferring nucleoside hydrolase</fullName>
    </submittedName>
</protein>
<accession>A0A0K8RF66</accession>
<keyword evidence="3" id="KW-0378">Hydrolase</keyword>